<reference evidence="2" key="1">
    <citation type="journal article" date="2022" name="Mol. Ecol. Resour.">
        <title>The genomes of chicory, endive, great burdock and yacon provide insights into Asteraceae palaeo-polyploidization history and plant inulin production.</title>
        <authorList>
            <person name="Fan W."/>
            <person name="Wang S."/>
            <person name="Wang H."/>
            <person name="Wang A."/>
            <person name="Jiang F."/>
            <person name="Liu H."/>
            <person name="Zhao H."/>
            <person name="Xu D."/>
            <person name="Zhang Y."/>
        </authorList>
    </citation>
    <scope>NUCLEOTIDE SEQUENCE [LARGE SCALE GENOMIC DNA]</scope>
    <source>
        <strain evidence="2">cv. Punajuju</strain>
    </source>
</reference>
<dbReference type="Proteomes" id="UP001055811">
    <property type="component" value="Linkage Group LG03"/>
</dbReference>
<reference evidence="1 2" key="2">
    <citation type="journal article" date="2022" name="Mol. Ecol. Resour.">
        <title>The genomes of chicory, endive, great burdock and yacon provide insights into Asteraceae paleo-polyploidization history and plant inulin production.</title>
        <authorList>
            <person name="Fan W."/>
            <person name="Wang S."/>
            <person name="Wang H."/>
            <person name="Wang A."/>
            <person name="Jiang F."/>
            <person name="Liu H."/>
            <person name="Zhao H."/>
            <person name="Xu D."/>
            <person name="Zhang Y."/>
        </authorList>
    </citation>
    <scope>NUCLEOTIDE SEQUENCE [LARGE SCALE GENOMIC DNA]</scope>
    <source>
        <strain evidence="2">cv. Punajuju</strain>
        <tissue evidence="1">Leaves</tissue>
    </source>
</reference>
<protein>
    <submittedName>
        <fullName evidence="1">Uncharacterized protein</fullName>
    </submittedName>
</protein>
<evidence type="ECO:0000313" key="1">
    <source>
        <dbReference type="EMBL" id="KAI3766708.1"/>
    </source>
</evidence>
<comment type="caution">
    <text evidence="1">The sequence shown here is derived from an EMBL/GenBank/DDBJ whole genome shotgun (WGS) entry which is preliminary data.</text>
</comment>
<sequence>MPIITEIFNLREYGVQVSVAPCIHPYPFHTPSLLSAFSLYHRHHRHLHLHLHLRLSAFVFFVLSSSMATSLTPCFQPITIVSSATPANRISRIKPPAASASGKWWTPLFGLSSDPDYIHNPEIATGESVTGSSDPDNGRSRFAPGCFTEEKAKQLRMKTSEMANFHDIMYHSAIASRLASDVSGRSNR</sequence>
<organism evidence="1 2">
    <name type="scientific">Cichorium intybus</name>
    <name type="common">Chicory</name>
    <dbReference type="NCBI Taxonomy" id="13427"/>
    <lineage>
        <taxon>Eukaryota</taxon>
        <taxon>Viridiplantae</taxon>
        <taxon>Streptophyta</taxon>
        <taxon>Embryophyta</taxon>
        <taxon>Tracheophyta</taxon>
        <taxon>Spermatophyta</taxon>
        <taxon>Magnoliopsida</taxon>
        <taxon>eudicotyledons</taxon>
        <taxon>Gunneridae</taxon>
        <taxon>Pentapetalae</taxon>
        <taxon>asterids</taxon>
        <taxon>campanulids</taxon>
        <taxon>Asterales</taxon>
        <taxon>Asteraceae</taxon>
        <taxon>Cichorioideae</taxon>
        <taxon>Cichorieae</taxon>
        <taxon>Cichoriinae</taxon>
        <taxon>Cichorium</taxon>
    </lineage>
</organism>
<gene>
    <name evidence="1" type="ORF">L2E82_16778</name>
</gene>
<evidence type="ECO:0000313" key="2">
    <source>
        <dbReference type="Proteomes" id="UP001055811"/>
    </source>
</evidence>
<dbReference type="EMBL" id="CM042011">
    <property type="protein sequence ID" value="KAI3766708.1"/>
    <property type="molecule type" value="Genomic_DNA"/>
</dbReference>
<proteinExistence type="predicted"/>
<accession>A0ACB9F728</accession>
<name>A0ACB9F728_CICIN</name>
<keyword evidence="2" id="KW-1185">Reference proteome</keyword>